<keyword evidence="9" id="KW-0472">Membrane</keyword>
<dbReference type="GO" id="GO:0055085">
    <property type="term" value="P:transmembrane transport"/>
    <property type="evidence" value="ECO:0007669"/>
    <property type="project" value="InterPro"/>
</dbReference>
<keyword evidence="6" id="KW-0812">Transmembrane</keyword>
<evidence type="ECO:0000256" key="4">
    <source>
        <dbReference type="ARBA" id="ARBA00022475"/>
    </source>
</evidence>
<evidence type="ECO:0000313" key="11">
    <source>
        <dbReference type="EMBL" id="MCP9764579.1"/>
    </source>
</evidence>
<dbReference type="Proteomes" id="UP001204144">
    <property type="component" value="Unassembled WGS sequence"/>
</dbReference>
<dbReference type="PANTHER" id="PTHR33446">
    <property type="entry name" value="PROTEIN TONB-RELATED"/>
    <property type="match status" value="1"/>
</dbReference>
<comment type="caution">
    <text evidence="11">The sequence shown here is derived from an EMBL/GenBank/DDBJ whole genome shotgun (WGS) entry which is preliminary data.</text>
</comment>
<dbReference type="GO" id="GO:0031992">
    <property type="term" value="F:energy transducer activity"/>
    <property type="evidence" value="ECO:0007669"/>
    <property type="project" value="TreeGrafter"/>
</dbReference>
<protein>
    <submittedName>
        <fullName evidence="11">Energy transducer TonB</fullName>
    </submittedName>
</protein>
<dbReference type="PANTHER" id="PTHR33446:SF2">
    <property type="entry name" value="PROTEIN TONB"/>
    <property type="match status" value="1"/>
</dbReference>
<comment type="subcellular location">
    <subcellularLocation>
        <location evidence="1">Cell inner membrane</location>
        <topology evidence="1">Single-pass membrane protein</topology>
        <orientation evidence="1">Periplasmic side</orientation>
    </subcellularLocation>
</comment>
<evidence type="ECO:0000256" key="7">
    <source>
        <dbReference type="ARBA" id="ARBA00022927"/>
    </source>
</evidence>
<dbReference type="Gene3D" id="3.30.1150.10">
    <property type="match status" value="1"/>
</dbReference>
<evidence type="ECO:0000256" key="2">
    <source>
        <dbReference type="ARBA" id="ARBA00006555"/>
    </source>
</evidence>
<dbReference type="GO" id="GO:0098797">
    <property type="term" value="C:plasma membrane protein complex"/>
    <property type="evidence" value="ECO:0007669"/>
    <property type="project" value="TreeGrafter"/>
</dbReference>
<feature type="domain" description="TonB C-terminal" evidence="10">
    <location>
        <begin position="158"/>
        <end position="248"/>
    </location>
</feature>
<dbReference type="GO" id="GO:0015031">
    <property type="term" value="P:protein transport"/>
    <property type="evidence" value="ECO:0007669"/>
    <property type="project" value="UniProtKB-KW"/>
</dbReference>
<evidence type="ECO:0000313" key="12">
    <source>
        <dbReference type="Proteomes" id="UP001204144"/>
    </source>
</evidence>
<reference evidence="11 12" key="1">
    <citation type="submission" date="2018-11" db="EMBL/GenBank/DDBJ databases">
        <title>Novel bacteria species description.</title>
        <authorList>
            <person name="Han J.-H."/>
        </authorList>
    </citation>
    <scope>NUCLEOTIDE SEQUENCE [LARGE SCALE GENOMIC DNA]</scope>
    <source>
        <strain evidence="11 12">KCTC23259</strain>
    </source>
</reference>
<dbReference type="EMBL" id="RJUF01000174">
    <property type="protein sequence ID" value="MCP9764579.1"/>
    <property type="molecule type" value="Genomic_DNA"/>
</dbReference>
<dbReference type="PROSITE" id="PS52015">
    <property type="entry name" value="TONB_CTD"/>
    <property type="match status" value="1"/>
</dbReference>
<proteinExistence type="inferred from homology"/>
<evidence type="ECO:0000256" key="3">
    <source>
        <dbReference type="ARBA" id="ARBA00022448"/>
    </source>
</evidence>
<accession>A0AAE3H5U0</accession>
<keyword evidence="3" id="KW-0813">Transport</keyword>
<name>A0AAE3H5U0_9BACT</name>
<keyword evidence="7" id="KW-0653">Protein transport</keyword>
<evidence type="ECO:0000256" key="1">
    <source>
        <dbReference type="ARBA" id="ARBA00004383"/>
    </source>
</evidence>
<dbReference type="NCBIfam" id="TIGR01352">
    <property type="entry name" value="tonB_Cterm"/>
    <property type="match status" value="1"/>
</dbReference>
<dbReference type="InterPro" id="IPR051045">
    <property type="entry name" value="TonB-dependent_transducer"/>
</dbReference>
<dbReference type="RefSeq" id="WP_255038271.1">
    <property type="nucleotide sequence ID" value="NZ_RJUF01000174.1"/>
</dbReference>
<keyword evidence="4" id="KW-1003">Cell membrane</keyword>
<evidence type="ECO:0000256" key="9">
    <source>
        <dbReference type="ARBA" id="ARBA00023136"/>
    </source>
</evidence>
<comment type="similarity">
    <text evidence="2">Belongs to the TonB family.</text>
</comment>
<dbReference type="InterPro" id="IPR006260">
    <property type="entry name" value="TonB/TolA_C"/>
</dbReference>
<dbReference type="InterPro" id="IPR037682">
    <property type="entry name" value="TonB_C"/>
</dbReference>
<gene>
    <name evidence="11" type="ORF">EGI31_16685</name>
</gene>
<dbReference type="SUPFAM" id="SSF74653">
    <property type="entry name" value="TolA/TonB C-terminal domain"/>
    <property type="match status" value="1"/>
</dbReference>
<evidence type="ECO:0000259" key="10">
    <source>
        <dbReference type="PROSITE" id="PS52015"/>
    </source>
</evidence>
<evidence type="ECO:0000256" key="6">
    <source>
        <dbReference type="ARBA" id="ARBA00022692"/>
    </source>
</evidence>
<evidence type="ECO:0000256" key="5">
    <source>
        <dbReference type="ARBA" id="ARBA00022519"/>
    </source>
</evidence>
<evidence type="ECO:0000256" key="8">
    <source>
        <dbReference type="ARBA" id="ARBA00022989"/>
    </source>
</evidence>
<sequence length="248" mass="28260">MSIKVYYFRKIKGSIFYCFVIFIFLFQSSQSNAQELVLLPTPGQEEIKVLPRFSNDKSEFLRLLQEKFLVTEKDINTNAFIDLKFTVGMDGSLSKFSSSNNSNSALIEQLISIIISLGSWHPAFNEKNIAVESTISIKIPLEVDEIFTAVEQNPEFMGGQKAMYNFINDNIKYPFEAQRNDISGRVFLKFVVEKDGSIGNVEVRQGLGYGCDEEAVRVIKLMPKWNPGSQNGKLVRVYYNMPVLFKKD</sequence>
<keyword evidence="8" id="KW-1133">Transmembrane helix</keyword>
<dbReference type="AlphaFoldDB" id="A0AAE3H5U0"/>
<organism evidence="11 12">
    <name type="scientific">Lacihabitans soyangensis</name>
    <dbReference type="NCBI Taxonomy" id="869394"/>
    <lineage>
        <taxon>Bacteria</taxon>
        <taxon>Pseudomonadati</taxon>
        <taxon>Bacteroidota</taxon>
        <taxon>Cytophagia</taxon>
        <taxon>Cytophagales</taxon>
        <taxon>Leadbetterellaceae</taxon>
        <taxon>Lacihabitans</taxon>
    </lineage>
</organism>
<dbReference type="Pfam" id="PF03544">
    <property type="entry name" value="TonB_C"/>
    <property type="match status" value="1"/>
</dbReference>
<keyword evidence="12" id="KW-1185">Reference proteome</keyword>
<keyword evidence="5" id="KW-0997">Cell inner membrane</keyword>